<evidence type="ECO:0000256" key="2">
    <source>
        <dbReference type="ARBA" id="ARBA00022525"/>
    </source>
</evidence>
<evidence type="ECO:0000256" key="6">
    <source>
        <dbReference type="ARBA" id="ARBA00023157"/>
    </source>
</evidence>
<protein>
    <submittedName>
        <fullName evidence="10">Secreted protein acidic and rich in cysteine</fullName>
    </submittedName>
</protein>
<dbReference type="AlphaFoldDB" id="A0AA47M7V0"/>
<dbReference type="Pfam" id="PF09289">
    <property type="entry name" value="FOLN"/>
    <property type="match status" value="1"/>
</dbReference>
<dbReference type="SMART" id="SM00280">
    <property type="entry name" value="KAZAL"/>
    <property type="match status" value="1"/>
</dbReference>
<keyword evidence="6" id="KW-1015">Disulfide bond</keyword>
<organism evidence="10 11">
    <name type="scientific">Merluccius polli</name>
    <name type="common">Benguela hake</name>
    <name type="synonym">Merluccius cadenati</name>
    <dbReference type="NCBI Taxonomy" id="89951"/>
    <lineage>
        <taxon>Eukaryota</taxon>
        <taxon>Metazoa</taxon>
        <taxon>Chordata</taxon>
        <taxon>Craniata</taxon>
        <taxon>Vertebrata</taxon>
        <taxon>Euteleostomi</taxon>
        <taxon>Actinopterygii</taxon>
        <taxon>Neopterygii</taxon>
        <taxon>Teleostei</taxon>
        <taxon>Neoteleostei</taxon>
        <taxon>Acanthomorphata</taxon>
        <taxon>Zeiogadaria</taxon>
        <taxon>Gadariae</taxon>
        <taxon>Gadiformes</taxon>
        <taxon>Gadoidei</taxon>
        <taxon>Merlucciidae</taxon>
        <taxon>Merluccius</taxon>
    </lineage>
</organism>
<name>A0AA47M7V0_MERPO</name>
<evidence type="ECO:0000256" key="1">
    <source>
        <dbReference type="ARBA" id="ARBA00004498"/>
    </source>
</evidence>
<dbReference type="FunFam" id="3.30.60.30:FF:000004">
    <property type="entry name" value="SPARC isoform 1"/>
    <property type="match status" value="1"/>
</dbReference>
<feature type="domain" description="Kazal-like" evidence="9">
    <location>
        <begin position="567"/>
        <end position="624"/>
    </location>
</feature>
<dbReference type="SUPFAM" id="SSF100895">
    <property type="entry name" value="Kazal-type serine protease inhibitors"/>
    <property type="match status" value="1"/>
</dbReference>
<evidence type="ECO:0000256" key="8">
    <source>
        <dbReference type="SAM" id="MobiDB-lite"/>
    </source>
</evidence>
<dbReference type="Pfam" id="PF07648">
    <property type="entry name" value="Kazal_2"/>
    <property type="match status" value="1"/>
</dbReference>
<dbReference type="PROSITE" id="PS00613">
    <property type="entry name" value="OSTEONECTIN_2"/>
    <property type="match status" value="1"/>
</dbReference>
<gene>
    <name evidence="10" type="primary">SPARC_0</name>
    <name evidence="10" type="ORF">N1851_028996</name>
</gene>
<dbReference type="InterPro" id="IPR011992">
    <property type="entry name" value="EF-hand-dom_pair"/>
</dbReference>
<dbReference type="InterPro" id="IPR001999">
    <property type="entry name" value="Osteonectin_CS"/>
</dbReference>
<dbReference type="InterPro" id="IPR018247">
    <property type="entry name" value="EF_Hand_1_Ca_BS"/>
</dbReference>
<evidence type="ECO:0000256" key="4">
    <source>
        <dbReference type="ARBA" id="ARBA00022729"/>
    </source>
</evidence>
<evidence type="ECO:0000256" key="7">
    <source>
        <dbReference type="ARBA" id="ARBA00023180"/>
    </source>
</evidence>
<reference evidence="10" key="1">
    <citation type="journal article" date="2023" name="Front. Mar. Sci.">
        <title>A new Merluccius polli reference genome to investigate the effects of global change in West African waters.</title>
        <authorList>
            <person name="Mateo J.L."/>
            <person name="Blanco-Fernandez C."/>
            <person name="Garcia-Vazquez E."/>
            <person name="Machado-Schiaffino G."/>
        </authorList>
    </citation>
    <scope>NUCLEOTIDE SEQUENCE</scope>
    <source>
        <strain evidence="10">C29</strain>
        <tissue evidence="10">Fin</tissue>
    </source>
</reference>
<feature type="region of interest" description="Disordered" evidence="8">
    <location>
        <begin position="372"/>
        <end position="504"/>
    </location>
</feature>
<dbReference type="PANTHER" id="PTHR13866">
    <property type="entry name" value="SPARC OSTEONECTIN"/>
    <property type="match status" value="1"/>
</dbReference>
<keyword evidence="4" id="KW-0732">Signal</keyword>
<dbReference type="Gene3D" id="3.30.60.30">
    <property type="match status" value="1"/>
</dbReference>
<evidence type="ECO:0000256" key="5">
    <source>
        <dbReference type="ARBA" id="ARBA00022837"/>
    </source>
</evidence>
<feature type="compositionally biased region" description="Basic and acidic residues" evidence="8">
    <location>
        <begin position="253"/>
        <end position="270"/>
    </location>
</feature>
<dbReference type="Gene3D" id="1.10.238.10">
    <property type="entry name" value="EF-hand"/>
    <property type="match status" value="1"/>
</dbReference>
<evidence type="ECO:0000256" key="3">
    <source>
        <dbReference type="ARBA" id="ARBA00022723"/>
    </source>
</evidence>
<sequence length="817" mass="92186">MVWSSGPATPHQTLWCRRHAARLKTLTELFSSLLESVVTLKKIWKGKTGCAVRGKRRLCKTVLKIWILLEGKPQLPVRCLGSGGWEGPVGVGHDKKFVYPVDLFPVWWLPVFALVPPSRCISQARMRGHLAVICLLVTTFALSVKSKPHSKHHALLKSSHTAKPTDVIPEEANAEQLLPTFVSLDGGSGEQEAQELSANANAKEREEGGLPAARRGEKSTAVLLSEEELVDLLNKDTDGDLEEEQEVGGQEVQADRHTESSREEVEITDNREDEEEKKEEEKKMEEEEENGKTMEKYIKMLAEEEVKEDDEQVSKMLEEEEIESVIKAGAAGEEGDGSTDSELLADLDYASDADISQPLNTEVHPLEEHLKSHNLLLKDEDSDQKSKLTPATINDEPDLQIADASEKEEQSEEMEEKEEDGDRQEPKPDEDLLLQTPKSSGEVKKENQAEGDEANNDTGGVPKGKTRKSKRQRPRKHALQGDEAGRGPEQTQPEAQEQTKAKWRRTGKWVLTPLVGMNPVQIRATVDLFPSTKPSLQKENSSDPCVDFRCKRGKTCELAADLQPACVCQDPTKCPASANEFDHVCGTDNRTYDTACELFATKCKLEGTKRGHRLHLDYTGPCKLLAPCLDSELVQFPLRMRDWLKNVLLQLYDHDSMDPGFLTSKQRVKVTPHNMKHYTWVTVFTSTQQPALHHPAHAFIQRDIPFILPVKKIQENERRLHAGEHPLDLLAQDFEKNYNLYIYPVHWQFAQMDKHPSDRLLSHSELAPLRVPLVPMEHCTSRFFQECDGDRDKQVSFQEWAHCFGIKDADMDVNLLF</sequence>
<proteinExistence type="predicted"/>
<dbReference type="PROSITE" id="PS00018">
    <property type="entry name" value="EF_HAND_1"/>
    <property type="match status" value="1"/>
</dbReference>
<dbReference type="PANTHER" id="PTHR13866:SF25">
    <property type="entry name" value="SPARC-LIKE 1"/>
    <property type="match status" value="1"/>
</dbReference>
<evidence type="ECO:0000313" key="11">
    <source>
        <dbReference type="Proteomes" id="UP001174136"/>
    </source>
</evidence>
<keyword evidence="2" id="KW-0964">Secreted</keyword>
<dbReference type="PROSITE" id="PS00612">
    <property type="entry name" value="OSTEONECTIN_1"/>
    <property type="match status" value="1"/>
</dbReference>
<dbReference type="EMBL" id="JAOPHQ010005458">
    <property type="protein sequence ID" value="KAK0135189.1"/>
    <property type="molecule type" value="Genomic_DNA"/>
</dbReference>
<dbReference type="Pfam" id="PF10591">
    <property type="entry name" value="SPARC_Ca_bdg"/>
    <property type="match status" value="1"/>
</dbReference>
<keyword evidence="11" id="KW-1185">Reference proteome</keyword>
<feature type="compositionally biased region" description="Basic and acidic residues" evidence="8">
    <location>
        <begin position="372"/>
        <end position="386"/>
    </location>
</feature>
<accession>A0AA47M7V0</accession>
<dbReference type="InterPro" id="IPR036058">
    <property type="entry name" value="Kazal_dom_sf"/>
</dbReference>
<keyword evidence="3" id="KW-0479">Metal-binding</keyword>
<feature type="compositionally biased region" description="Basic and acidic residues" evidence="8">
    <location>
        <begin position="202"/>
        <end position="218"/>
    </location>
</feature>
<evidence type="ECO:0000259" key="9">
    <source>
        <dbReference type="PROSITE" id="PS51465"/>
    </source>
</evidence>
<dbReference type="InterPro" id="IPR019577">
    <property type="entry name" value="SPARC/Testican_Ca-bd-dom"/>
</dbReference>
<feature type="region of interest" description="Disordered" evidence="8">
    <location>
        <begin position="240"/>
        <end position="345"/>
    </location>
</feature>
<dbReference type="Proteomes" id="UP001174136">
    <property type="component" value="Unassembled WGS sequence"/>
</dbReference>
<feature type="region of interest" description="Disordered" evidence="8">
    <location>
        <begin position="197"/>
        <end position="220"/>
    </location>
</feature>
<dbReference type="InterPro" id="IPR015369">
    <property type="entry name" value="Follistatin/Osteonectin_EGF"/>
</dbReference>
<dbReference type="SUPFAM" id="SSF47473">
    <property type="entry name" value="EF-hand"/>
    <property type="match status" value="1"/>
</dbReference>
<keyword evidence="7" id="KW-0325">Glycoprotein</keyword>
<comment type="caution">
    <text evidence="10">The sequence shown here is derived from an EMBL/GenBank/DDBJ whole genome shotgun (WGS) entry which is preliminary data.</text>
</comment>
<feature type="compositionally biased region" description="Basic and acidic residues" evidence="8">
    <location>
        <begin position="279"/>
        <end position="304"/>
    </location>
</feature>
<feature type="compositionally biased region" description="Basic residues" evidence="8">
    <location>
        <begin position="464"/>
        <end position="478"/>
    </location>
</feature>
<dbReference type="GO" id="GO:0005518">
    <property type="term" value="F:collagen binding"/>
    <property type="evidence" value="ECO:0007669"/>
    <property type="project" value="TreeGrafter"/>
</dbReference>
<feature type="compositionally biased region" description="Low complexity" evidence="8">
    <location>
        <begin position="488"/>
        <end position="498"/>
    </location>
</feature>
<keyword evidence="5" id="KW-0106">Calcium</keyword>
<dbReference type="GO" id="GO:0050840">
    <property type="term" value="F:extracellular matrix binding"/>
    <property type="evidence" value="ECO:0007669"/>
    <property type="project" value="TreeGrafter"/>
</dbReference>
<feature type="compositionally biased region" description="Acidic residues" evidence="8">
    <location>
        <begin position="409"/>
        <end position="422"/>
    </location>
</feature>
<evidence type="ECO:0000313" key="10">
    <source>
        <dbReference type="EMBL" id="KAK0135189.1"/>
    </source>
</evidence>
<comment type="subcellular location">
    <subcellularLocation>
        <location evidence="1">Secreted</location>
        <location evidence="1">Extracellular space</location>
        <location evidence="1">Extracellular matrix</location>
    </subcellularLocation>
</comment>
<dbReference type="InterPro" id="IPR002350">
    <property type="entry name" value="Kazal_dom"/>
</dbReference>
<dbReference type="GO" id="GO:0005615">
    <property type="term" value="C:extracellular space"/>
    <property type="evidence" value="ECO:0007669"/>
    <property type="project" value="InterPro"/>
</dbReference>
<dbReference type="PROSITE" id="PS51465">
    <property type="entry name" value="KAZAL_2"/>
    <property type="match status" value="1"/>
</dbReference>
<dbReference type="GO" id="GO:0005509">
    <property type="term" value="F:calcium ion binding"/>
    <property type="evidence" value="ECO:0007669"/>
    <property type="project" value="InterPro"/>
</dbReference>
<feature type="compositionally biased region" description="Acidic residues" evidence="8">
    <location>
        <begin position="333"/>
        <end position="345"/>
    </location>
</feature>